<evidence type="ECO:0000313" key="2">
    <source>
        <dbReference type="EMBL" id="OXB06300.1"/>
    </source>
</evidence>
<evidence type="ECO:0000256" key="1">
    <source>
        <dbReference type="SAM" id="Phobius"/>
    </source>
</evidence>
<feature type="transmembrane region" description="Helical" evidence="1">
    <location>
        <begin position="235"/>
        <end position="252"/>
    </location>
</feature>
<dbReference type="Proteomes" id="UP000198431">
    <property type="component" value="Unassembled WGS sequence"/>
</dbReference>
<comment type="caution">
    <text evidence="2">The sequence shown here is derived from an EMBL/GenBank/DDBJ whole genome shotgun (WGS) entry which is preliminary data.</text>
</comment>
<keyword evidence="1" id="KW-1133">Transmembrane helix</keyword>
<dbReference type="AlphaFoldDB" id="A0AB36P5Y2"/>
<protein>
    <submittedName>
        <fullName evidence="2">Uncharacterized protein</fullName>
    </submittedName>
</protein>
<accession>A0AB36P5Y2</accession>
<proteinExistence type="predicted"/>
<reference evidence="2 3" key="1">
    <citation type="submission" date="2016-11" db="EMBL/GenBank/DDBJ databases">
        <title>Whole genomes of Flavobacteriaceae.</title>
        <authorList>
            <person name="Stine C."/>
            <person name="Li C."/>
            <person name="Tadesse D."/>
        </authorList>
    </citation>
    <scope>NUCLEOTIDE SEQUENCE [LARGE SCALE GENOMIC DNA]</scope>
    <source>
        <strain evidence="2 3">ATCC 19366</strain>
    </source>
</reference>
<name>A0AB36P5Y2_9FLAO</name>
<dbReference type="EMBL" id="MUHB01000007">
    <property type="protein sequence ID" value="OXB06300.1"/>
    <property type="molecule type" value="Genomic_DNA"/>
</dbReference>
<feature type="transmembrane region" description="Helical" evidence="1">
    <location>
        <begin position="128"/>
        <end position="150"/>
    </location>
</feature>
<feature type="transmembrane region" description="Helical" evidence="1">
    <location>
        <begin position="329"/>
        <end position="348"/>
    </location>
</feature>
<evidence type="ECO:0000313" key="3">
    <source>
        <dbReference type="Proteomes" id="UP000198431"/>
    </source>
</evidence>
<keyword evidence="1" id="KW-0812">Transmembrane</keyword>
<feature type="transmembrane region" description="Helical" evidence="1">
    <location>
        <begin position="354"/>
        <end position="373"/>
    </location>
</feature>
<sequence>MFAKEIHPTEQIASLNDTQKKILYEFAVLQKSGSDANAYWLKHKNHFSAIHDSVRNQLAQEIYVNAHVVYVPVKDSAVQIWMQTQSLTNWMLYLAAFIAICAIIALLRNYWNLLIGVLIRQFAPLFRLLFSAILLTYELLLIGVACIILGCYLEEMTLRTVVIHTGLFLLWSQSTAIFTRKYLVQKYVFQIKDNFWGNNKWETVKTICLPAIIVTVALLYVLYKVPGDTLYNYEIVVSGMAAICALPFWRVLEKYISPILIPYKDTAVERSIYSLAACMVLALLIDGFFIGQHNSLFSYVVIALTSLLIISFLLLSLKHNFKYNYKNYYYLQFITILFLSAVLLYSFYIHSGEMIWASLIGTSLYVIIKYWEIPTFFVSWKRSKTATWGFLGMAVLLWLLAKGILYVSGVLYVV</sequence>
<organism evidence="2 3">
    <name type="scientific">Flavobacterium pectinovorum</name>
    <dbReference type="NCBI Taxonomy" id="29533"/>
    <lineage>
        <taxon>Bacteria</taxon>
        <taxon>Pseudomonadati</taxon>
        <taxon>Bacteroidota</taxon>
        <taxon>Flavobacteriia</taxon>
        <taxon>Flavobacteriales</taxon>
        <taxon>Flavobacteriaceae</taxon>
        <taxon>Flavobacterium</taxon>
    </lineage>
</organism>
<gene>
    <name evidence="2" type="ORF">B0A72_07925</name>
</gene>
<feature type="transmembrane region" description="Helical" evidence="1">
    <location>
        <begin position="90"/>
        <end position="107"/>
    </location>
</feature>
<feature type="transmembrane region" description="Helical" evidence="1">
    <location>
        <begin position="296"/>
        <end position="317"/>
    </location>
</feature>
<feature type="transmembrane region" description="Helical" evidence="1">
    <location>
        <begin position="204"/>
        <end position="223"/>
    </location>
</feature>
<keyword evidence="1" id="KW-0472">Membrane</keyword>
<feature type="transmembrane region" description="Helical" evidence="1">
    <location>
        <begin position="272"/>
        <end position="290"/>
    </location>
</feature>
<feature type="transmembrane region" description="Helical" evidence="1">
    <location>
        <begin position="385"/>
        <end position="413"/>
    </location>
</feature>
<feature type="transmembrane region" description="Helical" evidence="1">
    <location>
        <begin position="162"/>
        <end position="183"/>
    </location>
</feature>